<keyword evidence="2" id="KW-0808">Transferase</keyword>
<evidence type="ECO:0000313" key="5">
    <source>
        <dbReference type="EMBL" id="KGQ69731.1"/>
    </source>
</evidence>
<dbReference type="CDD" id="cd03349">
    <property type="entry name" value="LbH_XAT"/>
    <property type="match status" value="1"/>
</dbReference>
<dbReference type="Pfam" id="PF00132">
    <property type="entry name" value="Hexapep"/>
    <property type="match status" value="1"/>
</dbReference>
<evidence type="ECO:0000256" key="2">
    <source>
        <dbReference type="ARBA" id="ARBA00022679"/>
    </source>
</evidence>
<dbReference type="AlphaFoldDB" id="A0A0A3AK99"/>
<dbReference type="RefSeq" id="WP_034616512.1">
    <property type="nucleotide sequence ID" value="NZ_JSUM01000014.1"/>
</dbReference>
<dbReference type="InterPro" id="IPR001451">
    <property type="entry name" value="Hexapep"/>
</dbReference>
<dbReference type="PANTHER" id="PTHR43300">
    <property type="entry name" value="ACETYLTRANSFERASE"/>
    <property type="match status" value="1"/>
</dbReference>
<keyword evidence="6" id="KW-1185">Reference proteome</keyword>
<dbReference type="PANTHER" id="PTHR43300:SF11">
    <property type="entry name" value="ACETYLTRANSFERASE RV3034C-RELATED"/>
    <property type="match status" value="1"/>
</dbReference>
<proteinExistence type="inferred from homology"/>
<dbReference type="GO" id="GO:0016746">
    <property type="term" value="F:acyltransferase activity"/>
    <property type="evidence" value="ECO:0007669"/>
    <property type="project" value="UniProtKB-KW"/>
</dbReference>
<dbReference type="STRING" id="505317.OA57_08775"/>
<dbReference type="OrthoDB" id="9815592at2"/>
<sequence length="248" mass="28318">MVNSTPFGELKEKFKAHNIFFRFRTDEPRHKDTDLIRYESGRIIEPYTAFVEGSNVFTMGSFSYSCTAGLPVNTEVGRYCSIAGGLKVLGVRHPYEWLTTSSSTYDRFSLFFKQYCLDNNIEAKYYRRPTNESISGRKDGIIIDHDVWIGANVVLKSNIHIGTGAVIAANAVVTKDVPPYAIVGGNPAKLIKYRFNNVQIERLLESQWWRYAFPDIQQLDITDIERFLSEFGDKQHELAAFEPKPLIL</sequence>
<dbReference type="InterPro" id="IPR018357">
    <property type="entry name" value="Hexapep_transf_CS"/>
</dbReference>
<dbReference type="Gene3D" id="2.160.10.10">
    <property type="entry name" value="Hexapeptide repeat proteins"/>
    <property type="match status" value="1"/>
</dbReference>
<dbReference type="PROSITE" id="PS00101">
    <property type="entry name" value="HEXAPEP_TRANSFERASES"/>
    <property type="match status" value="1"/>
</dbReference>
<reference evidence="5 6" key="1">
    <citation type="submission" date="2014-11" db="EMBL/GenBank/DDBJ databases">
        <title>Draft genome sequence of Chelonobacter oris 1662T, associated with respiratory disease in Hermann's Tortoises.</title>
        <authorList>
            <person name="Kudirkiene E."/>
            <person name="Hansen M.J."/>
            <person name="Bojesen A.M."/>
        </authorList>
    </citation>
    <scope>NUCLEOTIDE SEQUENCE [LARGE SCALE GENOMIC DNA]</scope>
    <source>
        <strain evidence="5 6">1662</strain>
    </source>
</reference>
<keyword evidence="4" id="KW-0012">Acyltransferase</keyword>
<protein>
    <recommendedName>
        <fullName evidence="7">Acetyltransferase</fullName>
    </recommendedName>
</protein>
<evidence type="ECO:0000256" key="1">
    <source>
        <dbReference type="ARBA" id="ARBA00007274"/>
    </source>
</evidence>
<keyword evidence="3" id="KW-0677">Repeat</keyword>
<dbReference type="EMBL" id="JSUM01000014">
    <property type="protein sequence ID" value="KGQ69731.1"/>
    <property type="molecule type" value="Genomic_DNA"/>
</dbReference>
<dbReference type="Proteomes" id="UP000030380">
    <property type="component" value="Unassembled WGS sequence"/>
</dbReference>
<comment type="caution">
    <text evidence="5">The sequence shown here is derived from an EMBL/GenBank/DDBJ whole genome shotgun (WGS) entry which is preliminary data.</text>
</comment>
<evidence type="ECO:0000313" key="6">
    <source>
        <dbReference type="Proteomes" id="UP000030380"/>
    </source>
</evidence>
<organism evidence="5 6">
    <name type="scientific">Chelonobacter oris</name>
    <dbReference type="NCBI Taxonomy" id="505317"/>
    <lineage>
        <taxon>Bacteria</taxon>
        <taxon>Pseudomonadati</taxon>
        <taxon>Pseudomonadota</taxon>
        <taxon>Gammaproteobacteria</taxon>
        <taxon>Pasteurellales</taxon>
        <taxon>Pasteurellaceae</taxon>
        <taxon>Chelonobacter</taxon>
    </lineage>
</organism>
<dbReference type="InterPro" id="IPR011004">
    <property type="entry name" value="Trimer_LpxA-like_sf"/>
</dbReference>
<dbReference type="SUPFAM" id="SSF51161">
    <property type="entry name" value="Trimeric LpxA-like enzymes"/>
    <property type="match status" value="1"/>
</dbReference>
<accession>A0A0A3AK99</accession>
<evidence type="ECO:0000256" key="3">
    <source>
        <dbReference type="ARBA" id="ARBA00022737"/>
    </source>
</evidence>
<evidence type="ECO:0008006" key="7">
    <source>
        <dbReference type="Google" id="ProtNLM"/>
    </source>
</evidence>
<dbReference type="InterPro" id="IPR050179">
    <property type="entry name" value="Trans_hexapeptide_repeat"/>
</dbReference>
<comment type="similarity">
    <text evidence="1">Belongs to the transferase hexapeptide repeat family.</text>
</comment>
<evidence type="ECO:0000256" key="4">
    <source>
        <dbReference type="ARBA" id="ARBA00023315"/>
    </source>
</evidence>
<gene>
    <name evidence="5" type="ORF">OA57_08775</name>
</gene>
<name>A0A0A3AK99_9PAST</name>